<evidence type="ECO:0000313" key="18">
    <source>
        <dbReference type="Proteomes" id="UP001606305"/>
    </source>
</evidence>
<evidence type="ECO:0000256" key="6">
    <source>
        <dbReference type="ARBA" id="ARBA00012216"/>
    </source>
</evidence>
<evidence type="ECO:0000313" key="17">
    <source>
        <dbReference type="EMBL" id="MFG6459720.1"/>
    </source>
</evidence>
<evidence type="ECO:0000256" key="10">
    <source>
        <dbReference type="ARBA" id="ARBA00022840"/>
    </source>
</evidence>
<dbReference type="InterPro" id="IPR011761">
    <property type="entry name" value="ATP-grasp"/>
</dbReference>
<keyword evidence="13" id="KW-0961">Cell wall biogenesis/degradation</keyword>
<comment type="similarity">
    <text evidence="5">Belongs to the D-alanine--D-alanine ligase family.</text>
</comment>
<keyword evidence="11" id="KW-0133">Cell shape</keyword>
<keyword evidence="10 15" id="KW-0067">ATP-binding</keyword>
<reference evidence="17 18" key="1">
    <citation type="submission" date="2024-09" db="EMBL/GenBank/DDBJ databases">
        <title>Novel species of the genus Pelomonas and Roseateles isolated from streams.</title>
        <authorList>
            <person name="Lu H."/>
        </authorList>
    </citation>
    <scope>NUCLEOTIDE SEQUENCE [LARGE SCALE GENOMIC DNA]</scope>
    <source>
        <strain evidence="17 18">BYS96W</strain>
    </source>
</reference>
<comment type="subcellular location">
    <subcellularLocation>
        <location evidence="4">Cytoplasm</location>
    </subcellularLocation>
</comment>
<dbReference type="PROSITE" id="PS00843">
    <property type="entry name" value="DALA_DALA_LIGASE_1"/>
    <property type="match status" value="1"/>
</dbReference>
<dbReference type="SUPFAM" id="SSF56059">
    <property type="entry name" value="Glutathione synthetase ATP-binding domain-like"/>
    <property type="match status" value="1"/>
</dbReference>
<comment type="cofactor">
    <cofactor evidence="2">
        <name>Mg(2+)</name>
        <dbReference type="ChEBI" id="CHEBI:18420"/>
    </cofactor>
</comment>
<evidence type="ECO:0000256" key="14">
    <source>
        <dbReference type="ARBA" id="ARBA00047614"/>
    </source>
</evidence>
<evidence type="ECO:0000256" key="1">
    <source>
        <dbReference type="ARBA" id="ARBA00001936"/>
    </source>
</evidence>
<dbReference type="Gene3D" id="3.40.50.20">
    <property type="match status" value="1"/>
</dbReference>
<evidence type="ECO:0000256" key="4">
    <source>
        <dbReference type="ARBA" id="ARBA00004496"/>
    </source>
</evidence>
<sequence>MIEENTIPVIVFGGICSERLVSVATAQNLCRHLEEAELWFWTPEGPVVEASASDLLAHDRPFEQPFSPNNAMLVAATIESAIAIAQYRSKSLILGLHGGAGENGELAALCESAGVPFTGSGSAASRTAFNKISTKGIAAEIGVPCLETIHVPQGALQLWQLESALQRHRRLVAKPVSDGSSEGLMFIDTAEDAMAIGHLSRACDYLIEPFAEGIEATVGVIQTANGHAPLEPIEIHSQTGKKFDYQSKYLDPKTVELCPSTFSAKTIAELKHAALRVHLAIGLEGYSRSDFIVTESGPVFLEINTLPGLTAASLLPKELAYAGIGMKEFLVSQLQLARIRAGK</sequence>
<dbReference type="RefSeq" id="WP_394492012.1">
    <property type="nucleotide sequence ID" value="NZ_JBIGIA010000028.1"/>
</dbReference>
<comment type="catalytic activity">
    <reaction evidence="14">
        <text>2 D-alanine + ATP = D-alanyl-D-alanine + ADP + phosphate + H(+)</text>
        <dbReference type="Rhea" id="RHEA:11224"/>
        <dbReference type="ChEBI" id="CHEBI:15378"/>
        <dbReference type="ChEBI" id="CHEBI:30616"/>
        <dbReference type="ChEBI" id="CHEBI:43474"/>
        <dbReference type="ChEBI" id="CHEBI:57416"/>
        <dbReference type="ChEBI" id="CHEBI:57822"/>
        <dbReference type="ChEBI" id="CHEBI:456216"/>
        <dbReference type="EC" id="6.3.2.4"/>
    </reaction>
</comment>
<organism evidence="17 18">
    <name type="scientific">Pelomonas nitida</name>
    <dbReference type="NCBI Taxonomy" id="3299027"/>
    <lineage>
        <taxon>Bacteria</taxon>
        <taxon>Pseudomonadati</taxon>
        <taxon>Pseudomonadota</taxon>
        <taxon>Betaproteobacteria</taxon>
        <taxon>Burkholderiales</taxon>
        <taxon>Sphaerotilaceae</taxon>
        <taxon>Roseateles</taxon>
    </lineage>
</organism>
<evidence type="ECO:0000256" key="12">
    <source>
        <dbReference type="ARBA" id="ARBA00022984"/>
    </source>
</evidence>
<name>A0ABW7GCZ6_9BURK</name>
<evidence type="ECO:0000256" key="5">
    <source>
        <dbReference type="ARBA" id="ARBA00010871"/>
    </source>
</evidence>
<evidence type="ECO:0000256" key="9">
    <source>
        <dbReference type="ARBA" id="ARBA00022741"/>
    </source>
</evidence>
<dbReference type="Pfam" id="PF07478">
    <property type="entry name" value="Dala_Dala_lig_C"/>
    <property type="match status" value="1"/>
</dbReference>
<comment type="caution">
    <text evidence="17">The sequence shown here is derived from an EMBL/GenBank/DDBJ whole genome shotgun (WGS) entry which is preliminary data.</text>
</comment>
<protein>
    <recommendedName>
        <fullName evidence="6">D-alanine--D-alanine ligase</fullName>
        <ecNumber evidence="6">6.3.2.4</ecNumber>
    </recommendedName>
</protein>
<dbReference type="InterPro" id="IPR011095">
    <property type="entry name" value="Dala_Dala_lig_C"/>
</dbReference>
<proteinExistence type="inferred from homology"/>
<dbReference type="Gene3D" id="3.30.470.20">
    <property type="entry name" value="ATP-grasp fold, B domain"/>
    <property type="match status" value="1"/>
</dbReference>
<keyword evidence="7" id="KW-0963">Cytoplasm</keyword>
<evidence type="ECO:0000256" key="2">
    <source>
        <dbReference type="ARBA" id="ARBA00001946"/>
    </source>
</evidence>
<evidence type="ECO:0000256" key="13">
    <source>
        <dbReference type="ARBA" id="ARBA00023316"/>
    </source>
</evidence>
<accession>A0ABW7GCZ6</accession>
<keyword evidence="8" id="KW-0436">Ligase</keyword>
<evidence type="ECO:0000256" key="7">
    <source>
        <dbReference type="ARBA" id="ARBA00022490"/>
    </source>
</evidence>
<evidence type="ECO:0000256" key="15">
    <source>
        <dbReference type="PROSITE-ProRule" id="PRU00409"/>
    </source>
</evidence>
<evidence type="ECO:0000256" key="3">
    <source>
        <dbReference type="ARBA" id="ARBA00003921"/>
    </source>
</evidence>
<dbReference type="Pfam" id="PF01820">
    <property type="entry name" value="Dala_Dala_lig_N"/>
    <property type="match status" value="1"/>
</dbReference>
<dbReference type="InterPro" id="IPR016185">
    <property type="entry name" value="PreATP-grasp_dom_sf"/>
</dbReference>
<dbReference type="EMBL" id="JBIGIA010000028">
    <property type="protein sequence ID" value="MFG6459720.1"/>
    <property type="molecule type" value="Genomic_DNA"/>
</dbReference>
<evidence type="ECO:0000256" key="8">
    <source>
        <dbReference type="ARBA" id="ARBA00022598"/>
    </source>
</evidence>
<dbReference type="PANTHER" id="PTHR23132">
    <property type="entry name" value="D-ALANINE--D-ALANINE LIGASE"/>
    <property type="match status" value="1"/>
</dbReference>
<feature type="domain" description="ATP-grasp" evidence="16">
    <location>
        <begin position="135"/>
        <end position="335"/>
    </location>
</feature>
<dbReference type="EC" id="6.3.2.4" evidence="6"/>
<comment type="cofactor">
    <cofactor evidence="1">
        <name>Mn(2+)</name>
        <dbReference type="ChEBI" id="CHEBI:29035"/>
    </cofactor>
</comment>
<dbReference type="PROSITE" id="PS00844">
    <property type="entry name" value="DALA_DALA_LIGASE_2"/>
    <property type="match status" value="1"/>
</dbReference>
<dbReference type="SUPFAM" id="SSF52440">
    <property type="entry name" value="PreATP-grasp domain"/>
    <property type="match status" value="1"/>
</dbReference>
<gene>
    <name evidence="17" type="ORF">ACG00X_23045</name>
</gene>
<dbReference type="PANTHER" id="PTHR23132:SF23">
    <property type="entry name" value="D-ALANINE--D-ALANINE LIGASE B"/>
    <property type="match status" value="1"/>
</dbReference>
<keyword evidence="9 15" id="KW-0547">Nucleotide-binding</keyword>
<dbReference type="PROSITE" id="PS50975">
    <property type="entry name" value="ATP_GRASP"/>
    <property type="match status" value="1"/>
</dbReference>
<dbReference type="InterPro" id="IPR013815">
    <property type="entry name" value="ATP_grasp_subdomain_1"/>
</dbReference>
<dbReference type="Proteomes" id="UP001606305">
    <property type="component" value="Unassembled WGS sequence"/>
</dbReference>
<dbReference type="InterPro" id="IPR000291">
    <property type="entry name" value="D-Ala_lig_Van_CS"/>
</dbReference>
<evidence type="ECO:0000256" key="11">
    <source>
        <dbReference type="ARBA" id="ARBA00022960"/>
    </source>
</evidence>
<dbReference type="Gene3D" id="3.30.1490.20">
    <property type="entry name" value="ATP-grasp fold, A domain"/>
    <property type="match status" value="1"/>
</dbReference>
<keyword evidence="12" id="KW-0573">Peptidoglycan synthesis</keyword>
<dbReference type="InterPro" id="IPR011127">
    <property type="entry name" value="Dala_Dala_lig_N"/>
</dbReference>
<comment type="function">
    <text evidence="3">Cell wall formation.</text>
</comment>
<keyword evidence="18" id="KW-1185">Reference proteome</keyword>
<evidence type="ECO:0000259" key="16">
    <source>
        <dbReference type="PROSITE" id="PS50975"/>
    </source>
</evidence>